<accession>A0A2M4DI21</accession>
<dbReference type="AlphaFoldDB" id="A0A2M4DI21"/>
<feature type="chain" id="PRO_5014636897" evidence="1">
    <location>
        <begin position="20"/>
        <end position="98"/>
    </location>
</feature>
<protein>
    <submittedName>
        <fullName evidence="2">Putative secreted protein</fullName>
    </submittedName>
</protein>
<evidence type="ECO:0000313" key="2">
    <source>
        <dbReference type="EMBL" id="MBW77183.1"/>
    </source>
</evidence>
<evidence type="ECO:0000256" key="1">
    <source>
        <dbReference type="SAM" id="SignalP"/>
    </source>
</evidence>
<sequence>MCWMMAMLMRRASWNSVSSSQCGLILPSSVAIRLCSRASSVCMQVSTSCSFTRISPASKQNMLLLGRVQPSSGMSSFSGSRSFSPYSANTGFMRSSPL</sequence>
<dbReference type="EMBL" id="GGFL01013005">
    <property type="protein sequence ID" value="MBW77183.1"/>
    <property type="molecule type" value="Transcribed_RNA"/>
</dbReference>
<reference evidence="2" key="1">
    <citation type="submission" date="2018-01" db="EMBL/GenBank/DDBJ databases">
        <title>An insight into the sialome of Amazonian anophelines.</title>
        <authorList>
            <person name="Ribeiro J.M."/>
            <person name="Scarpassa V."/>
            <person name="Calvo E."/>
        </authorList>
    </citation>
    <scope>NUCLEOTIDE SEQUENCE</scope>
</reference>
<keyword evidence="1" id="KW-0732">Signal</keyword>
<organism evidence="2">
    <name type="scientific">Anopheles darlingi</name>
    <name type="common">Mosquito</name>
    <dbReference type="NCBI Taxonomy" id="43151"/>
    <lineage>
        <taxon>Eukaryota</taxon>
        <taxon>Metazoa</taxon>
        <taxon>Ecdysozoa</taxon>
        <taxon>Arthropoda</taxon>
        <taxon>Hexapoda</taxon>
        <taxon>Insecta</taxon>
        <taxon>Pterygota</taxon>
        <taxon>Neoptera</taxon>
        <taxon>Endopterygota</taxon>
        <taxon>Diptera</taxon>
        <taxon>Nematocera</taxon>
        <taxon>Culicoidea</taxon>
        <taxon>Culicidae</taxon>
        <taxon>Anophelinae</taxon>
        <taxon>Anopheles</taxon>
    </lineage>
</organism>
<name>A0A2M4DI21_ANODA</name>
<feature type="signal peptide" evidence="1">
    <location>
        <begin position="1"/>
        <end position="19"/>
    </location>
</feature>
<proteinExistence type="predicted"/>